<keyword evidence="3" id="KW-1185">Reference proteome</keyword>
<name>A0AAV7TXQ0_PLEWA</name>
<sequence length="105" mass="11337">MKSWLRLGLALILTKSIPLGAGDGNRGASGHCDTGWCRPGPSAGLWGHAARRVGGEGSRRPRLGGNLLRDSVLSWSTAHRRRSWRGGRATGVRNRRVQRAAICDL</sequence>
<comment type="caution">
    <text evidence="2">The sequence shown here is derived from an EMBL/GenBank/DDBJ whole genome shotgun (WGS) entry which is preliminary data.</text>
</comment>
<evidence type="ECO:0008006" key="4">
    <source>
        <dbReference type="Google" id="ProtNLM"/>
    </source>
</evidence>
<proteinExistence type="predicted"/>
<accession>A0AAV7TXQ0</accession>
<evidence type="ECO:0000313" key="2">
    <source>
        <dbReference type="EMBL" id="KAJ1181398.1"/>
    </source>
</evidence>
<dbReference type="Proteomes" id="UP001066276">
    <property type="component" value="Chromosome 3_2"/>
</dbReference>
<reference evidence="2" key="1">
    <citation type="journal article" date="2022" name="bioRxiv">
        <title>Sequencing and chromosome-scale assembly of the giantPleurodeles waltlgenome.</title>
        <authorList>
            <person name="Brown T."/>
            <person name="Elewa A."/>
            <person name="Iarovenko S."/>
            <person name="Subramanian E."/>
            <person name="Araus A.J."/>
            <person name="Petzold A."/>
            <person name="Susuki M."/>
            <person name="Suzuki K.-i.T."/>
            <person name="Hayashi T."/>
            <person name="Toyoda A."/>
            <person name="Oliveira C."/>
            <person name="Osipova E."/>
            <person name="Leigh N.D."/>
            <person name="Simon A."/>
            <person name="Yun M.H."/>
        </authorList>
    </citation>
    <scope>NUCLEOTIDE SEQUENCE</scope>
    <source>
        <strain evidence="2">20211129_DDA</strain>
        <tissue evidence="2">Liver</tissue>
    </source>
</reference>
<feature type="chain" id="PRO_5044000933" description="Secreted protein" evidence="1">
    <location>
        <begin position="23"/>
        <end position="105"/>
    </location>
</feature>
<dbReference type="AlphaFoldDB" id="A0AAV7TXQ0"/>
<feature type="signal peptide" evidence="1">
    <location>
        <begin position="1"/>
        <end position="22"/>
    </location>
</feature>
<keyword evidence="1" id="KW-0732">Signal</keyword>
<evidence type="ECO:0000313" key="3">
    <source>
        <dbReference type="Proteomes" id="UP001066276"/>
    </source>
</evidence>
<organism evidence="2 3">
    <name type="scientific">Pleurodeles waltl</name>
    <name type="common">Iberian ribbed newt</name>
    <dbReference type="NCBI Taxonomy" id="8319"/>
    <lineage>
        <taxon>Eukaryota</taxon>
        <taxon>Metazoa</taxon>
        <taxon>Chordata</taxon>
        <taxon>Craniata</taxon>
        <taxon>Vertebrata</taxon>
        <taxon>Euteleostomi</taxon>
        <taxon>Amphibia</taxon>
        <taxon>Batrachia</taxon>
        <taxon>Caudata</taxon>
        <taxon>Salamandroidea</taxon>
        <taxon>Salamandridae</taxon>
        <taxon>Pleurodelinae</taxon>
        <taxon>Pleurodeles</taxon>
    </lineage>
</organism>
<gene>
    <name evidence="2" type="ORF">NDU88_006605</name>
</gene>
<protein>
    <recommendedName>
        <fullName evidence="4">Secreted protein</fullName>
    </recommendedName>
</protein>
<dbReference type="EMBL" id="JANPWB010000006">
    <property type="protein sequence ID" value="KAJ1181398.1"/>
    <property type="molecule type" value="Genomic_DNA"/>
</dbReference>
<evidence type="ECO:0000256" key="1">
    <source>
        <dbReference type="SAM" id="SignalP"/>
    </source>
</evidence>